<dbReference type="EMBL" id="ODYU01005300">
    <property type="protein sequence ID" value="SOQ46021.1"/>
    <property type="molecule type" value="Genomic_DNA"/>
</dbReference>
<gene>
    <name evidence="1" type="ORF">SFRICE_025005</name>
</gene>
<name>A0A2H1VYW1_SPOFR</name>
<organism evidence="1">
    <name type="scientific">Spodoptera frugiperda</name>
    <name type="common">Fall armyworm</name>
    <dbReference type="NCBI Taxonomy" id="7108"/>
    <lineage>
        <taxon>Eukaryota</taxon>
        <taxon>Metazoa</taxon>
        <taxon>Ecdysozoa</taxon>
        <taxon>Arthropoda</taxon>
        <taxon>Hexapoda</taxon>
        <taxon>Insecta</taxon>
        <taxon>Pterygota</taxon>
        <taxon>Neoptera</taxon>
        <taxon>Endopterygota</taxon>
        <taxon>Lepidoptera</taxon>
        <taxon>Glossata</taxon>
        <taxon>Ditrysia</taxon>
        <taxon>Noctuoidea</taxon>
        <taxon>Noctuidae</taxon>
        <taxon>Amphipyrinae</taxon>
        <taxon>Spodoptera</taxon>
    </lineage>
</organism>
<protein>
    <submittedName>
        <fullName evidence="1">SFRICE_025005</fullName>
    </submittedName>
</protein>
<evidence type="ECO:0000313" key="1">
    <source>
        <dbReference type="EMBL" id="SOQ46021.1"/>
    </source>
</evidence>
<reference evidence="1" key="1">
    <citation type="submission" date="2016-07" db="EMBL/GenBank/DDBJ databases">
        <authorList>
            <person name="Bretaudeau A."/>
        </authorList>
    </citation>
    <scope>NUCLEOTIDE SEQUENCE</scope>
    <source>
        <strain evidence="1">Rice</strain>
        <tissue evidence="1">Whole body</tissue>
    </source>
</reference>
<accession>A0A2H1VYW1</accession>
<sequence length="306" mass="35055">MFLQTKLELDLVQALLEAHIHEQYSATHDGGCRAATKHGLKVKLVEFLVKQLLWLSNRLFALLIFEMARLMTGLLLRSNITQIVTQCGNRTRYSLCRIQLPRHHAKFHQNPFSSFSVVDDPTSKQTNIYNINSSPTLGEARGSVRLLPTKKHPVLIPGFRGGAPVNSLVTFRKIRDIFGQHNRPSETAINRQGRYKMCQHQRVFDRVVQQKTSVPVEEYQKLSISRRSQQLGLSKSTTWRILHKDLALKPYKIQLVQELKLTDHSNRRRFAQNNLLGEARRSVKLLLTTNHPVLTPALKARAPITH</sequence>
<proteinExistence type="predicted"/>
<dbReference type="AlphaFoldDB" id="A0A2H1VYW1"/>